<dbReference type="InterPro" id="IPR000644">
    <property type="entry name" value="CBS_dom"/>
</dbReference>
<dbReference type="InterPro" id="IPR051257">
    <property type="entry name" value="Diverse_CBS-Domain"/>
</dbReference>
<evidence type="ECO:0000259" key="3">
    <source>
        <dbReference type="PROSITE" id="PS51371"/>
    </source>
</evidence>
<comment type="caution">
    <text evidence="4">The sequence shown here is derived from an EMBL/GenBank/DDBJ whole genome shotgun (WGS) entry which is preliminary data.</text>
</comment>
<keyword evidence="1 2" id="KW-0129">CBS domain</keyword>
<feature type="domain" description="CBS" evidence="3">
    <location>
        <begin position="10"/>
        <end position="67"/>
    </location>
</feature>
<feature type="domain" description="CBS" evidence="3">
    <location>
        <begin position="99"/>
        <end position="155"/>
    </location>
</feature>
<dbReference type="PANTHER" id="PTHR43080:SF2">
    <property type="entry name" value="CBS DOMAIN-CONTAINING PROTEIN"/>
    <property type="match status" value="1"/>
</dbReference>
<name>A0A7V3N4J0_UNCC3</name>
<sequence length="155" mass="17799">MSELIRVQDVLTYVHPVKLDTPISKVAHTMREEFTSLVPVVDDEGKLLGVIYAEDLLAPFIPEFFDLIEDFDYITTFGVLDHEVFSDFTHKLFLAADLMQTKYRALKPEDSVLKAIFYLVKEKRTCLVVTDNKGYYKGVVSRLSILKRLYGNGEQ</sequence>
<dbReference type="Gene3D" id="3.10.580.10">
    <property type="entry name" value="CBS-domain"/>
    <property type="match status" value="1"/>
</dbReference>
<evidence type="ECO:0000313" key="4">
    <source>
        <dbReference type="EMBL" id="HFZ08999.1"/>
    </source>
</evidence>
<dbReference type="CDD" id="cd02205">
    <property type="entry name" value="CBS_pair_SF"/>
    <property type="match status" value="1"/>
</dbReference>
<dbReference type="AlphaFoldDB" id="A0A7V3N4J0"/>
<accession>A0A7V3N4J0</accession>
<proteinExistence type="predicted"/>
<reference evidence="4" key="1">
    <citation type="journal article" date="2020" name="mSystems">
        <title>Genome- and Community-Level Interaction Insights into Carbon Utilization and Element Cycling Functions of Hydrothermarchaeota in Hydrothermal Sediment.</title>
        <authorList>
            <person name="Zhou Z."/>
            <person name="Liu Y."/>
            <person name="Xu W."/>
            <person name="Pan J."/>
            <person name="Luo Z.H."/>
            <person name="Li M."/>
        </authorList>
    </citation>
    <scope>NUCLEOTIDE SEQUENCE [LARGE SCALE GENOMIC DNA]</scope>
    <source>
        <strain evidence="4">SpSt-757</strain>
    </source>
</reference>
<dbReference type="SUPFAM" id="SSF54631">
    <property type="entry name" value="CBS-domain pair"/>
    <property type="match status" value="1"/>
</dbReference>
<evidence type="ECO:0000256" key="1">
    <source>
        <dbReference type="ARBA" id="ARBA00023122"/>
    </source>
</evidence>
<dbReference type="Pfam" id="PF00571">
    <property type="entry name" value="CBS"/>
    <property type="match status" value="2"/>
</dbReference>
<dbReference type="PANTHER" id="PTHR43080">
    <property type="entry name" value="CBS DOMAIN-CONTAINING PROTEIN CBSX3, MITOCHONDRIAL"/>
    <property type="match status" value="1"/>
</dbReference>
<gene>
    <name evidence="4" type="ORF">ENV41_02565</name>
</gene>
<evidence type="ECO:0000256" key="2">
    <source>
        <dbReference type="PROSITE-ProRule" id="PRU00703"/>
    </source>
</evidence>
<dbReference type="EMBL" id="DTGG01000081">
    <property type="protein sequence ID" value="HFZ08999.1"/>
    <property type="molecule type" value="Genomic_DNA"/>
</dbReference>
<organism evidence="4">
    <name type="scientific">candidate division CPR3 bacterium</name>
    <dbReference type="NCBI Taxonomy" id="2268181"/>
    <lineage>
        <taxon>Bacteria</taxon>
        <taxon>Bacteria division CPR3</taxon>
    </lineage>
</organism>
<dbReference type="PROSITE" id="PS51371">
    <property type="entry name" value="CBS"/>
    <property type="match status" value="2"/>
</dbReference>
<dbReference type="InterPro" id="IPR046342">
    <property type="entry name" value="CBS_dom_sf"/>
</dbReference>
<protein>
    <submittedName>
        <fullName evidence="4">CBS domain-containing protein</fullName>
    </submittedName>
</protein>